<dbReference type="Proteomes" id="UP001235849">
    <property type="component" value="Unassembled WGS sequence"/>
</dbReference>
<comment type="caution">
    <text evidence="1">The sequence shown here is derived from an EMBL/GenBank/DDBJ whole genome shotgun (WGS) entry which is preliminary data.</text>
</comment>
<dbReference type="EMBL" id="JAQOSO010000001">
    <property type="protein sequence ID" value="MDJ1172553.1"/>
    <property type="molecule type" value="Genomic_DNA"/>
</dbReference>
<keyword evidence="2" id="KW-1185">Reference proteome</keyword>
<proteinExistence type="predicted"/>
<name>A0ABT7B2K4_9CYAN</name>
<sequence length="75" mass="8361">MSEDKNYSGFTEFNIVCLSLKNPYFLCFVLKQSNIIVVSLRRPMIEASERAIGVTQARGGFTQVLGITNTREVAS</sequence>
<accession>A0ABT7B2K4</accession>
<evidence type="ECO:0000313" key="2">
    <source>
        <dbReference type="Proteomes" id="UP001235849"/>
    </source>
</evidence>
<evidence type="ECO:0000313" key="1">
    <source>
        <dbReference type="EMBL" id="MDJ1172553.1"/>
    </source>
</evidence>
<gene>
    <name evidence="1" type="ORF">PMG25_00425</name>
</gene>
<reference evidence="1 2" key="1">
    <citation type="submission" date="2023-01" db="EMBL/GenBank/DDBJ databases">
        <title>Novel diversity within Roseofilum (Cyanobacteria; Desertifilaceae) from marine benthic mats with descriptions of four novel species.</title>
        <authorList>
            <person name="Wang Y."/>
            <person name="Berthold D.E."/>
            <person name="Hu J."/>
            <person name="Lefler F.W."/>
            <person name="Laughinghouse H.D. IV."/>
        </authorList>
    </citation>
    <scope>NUCLEOTIDE SEQUENCE [LARGE SCALE GENOMIC DNA]</scope>
    <source>
        <strain evidence="1 2">BLCC-M114</strain>
    </source>
</reference>
<protein>
    <submittedName>
        <fullName evidence="1">Uncharacterized protein</fullName>
    </submittedName>
</protein>
<organism evidence="1 2">
    <name type="scientific">Roseofilum capinflatum BLCC-M114</name>
    <dbReference type="NCBI Taxonomy" id="3022440"/>
    <lineage>
        <taxon>Bacteria</taxon>
        <taxon>Bacillati</taxon>
        <taxon>Cyanobacteriota</taxon>
        <taxon>Cyanophyceae</taxon>
        <taxon>Desertifilales</taxon>
        <taxon>Desertifilaceae</taxon>
        <taxon>Roseofilum</taxon>
        <taxon>Roseofilum capinflatum</taxon>
    </lineage>
</organism>
<dbReference type="RefSeq" id="WP_283764941.1">
    <property type="nucleotide sequence ID" value="NZ_JAQOSO010000001.1"/>
</dbReference>